<name>A0A2H0YXE8_9BACT</name>
<comment type="caution">
    <text evidence="2">The sequence shown here is derived from an EMBL/GenBank/DDBJ whole genome shotgun (WGS) entry which is preliminary data.</text>
</comment>
<reference evidence="3" key="1">
    <citation type="submission" date="2017-09" db="EMBL/GenBank/DDBJ databases">
        <title>Depth-based differentiation of microbial function through sediment-hosted aquifers and enrichment of novel symbionts in the deep terrestrial subsurface.</title>
        <authorList>
            <person name="Probst A.J."/>
            <person name="Ladd B."/>
            <person name="Jarett J.K."/>
            <person name="Geller-Mcgrath D.E."/>
            <person name="Sieber C.M.K."/>
            <person name="Emerson J.B."/>
            <person name="Anantharaman K."/>
            <person name="Thomas B.C."/>
            <person name="Malmstrom R."/>
            <person name="Stieglmeier M."/>
            <person name="Klingl A."/>
            <person name="Woyke T."/>
            <person name="Ryan C.M."/>
            <person name="Banfield J.F."/>
        </authorList>
    </citation>
    <scope>NUCLEOTIDE SEQUENCE [LARGE SCALE GENOMIC DNA]</scope>
</reference>
<dbReference type="Proteomes" id="UP000228687">
    <property type="component" value="Unassembled WGS sequence"/>
</dbReference>
<dbReference type="AlphaFoldDB" id="A0A2H0YXE8"/>
<accession>A0A2H0YXE8</accession>
<gene>
    <name evidence="2" type="ORF">COT23_02845</name>
</gene>
<sequence length="59" mass="6299">MLPDLNNSSPPSMPSPKAQSWGALISIIIIVLMIIIGAFYAWGQRIAEQNALTASTTAQ</sequence>
<evidence type="ECO:0000313" key="3">
    <source>
        <dbReference type="Proteomes" id="UP000228687"/>
    </source>
</evidence>
<keyword evidence="1" id="KW-0472">Membrane</keyword>
<keyword evidence="1" id="KW-1133">Transmembrane helix</keyword>
<dbReference type="EMBL" id="PEXT01000059">
    <property type="protein sequence ID" value="PIS43155.1"/>
    <property type="molecule type" value="Genomic_DNA"/>
</dbReference>
<organism evidence="2 3">
    <name type="scientific">Candidatus Kaiserbacteria bacterium CG08_land_8_20_14_0_20_50_21</name>
    <dbReference type="NCBI Taxonomy" id="1974604"/>
    <lineage>
        <taxon>Bacteria</taxon>
        <taxon>Candidatus Kaiseribacteriota</taxon>
    </lineage>
</organism>
<proteinExistence type="predicted"/>
<feature type="transmembrane region" description="Helical" evidence="1">
    <location>
        <begin position="20"/>
        <end position="42"/>
    </location>
</feature>
<evidence type="ECO:0000313" key="2">
    <source>
        <dbReference type="EMBL" id="PIS43155.1"/>
    </source>
</evidence>
<protein>
    <submittedName>
        <fullName evidence="2">Uncharacterized protein</fullName>
    </submittedName>
</protein>
<keyword evidence="1" id="KW-0812">Transmembrane</keyword>
<evidence type="ECO:0000256" key="1">
    <source>
        <dbReference type="SAM" id="Phobius"/>
    </source>
</evidence>